<dbReference type="GO" id="GO:0006508">
    <property type="term" value="P:proteolysis"/>
    <property type="evidence" value="ECO:0007669"/>
    <property type="project" value="InterPro"/>
</dbReference>
<dbReference type="InterPro" id="IPR001309">
    <property type="entry name" value="Pept_C14_p20"/>
</dbReference>
<proteinExistence type="inferred from homology"/>
<evidence type="ECO:0000313" key="5">
    <source>
        <dbReference type="EMBL" id="RWS04577.1"/>
    </source>
</evidence>
<evidence type="ECO:0000256" key="2">
    <source>
        <dbReference type="RuleBase" id="RU003971"/>
    </source>
</evidence>
<dbReference type="PROSITE" id="PS50207">
    <property type="entry name" value="CASPASE_P10"/>
    <property type="match status" value="1"/>
</dbReference>
<dbReference type="Proteomes" id="UP000285301">
    <property type="component" value="Unassembled WGS sequence"/>
</dbReference>
<dbReference type="SUPFAM" id="SSF52129">
    <property type="entry name" value="Caspase-like"/>
    <property type="match status" value="1"/>
</dbReference>
<feature type="domain" description="Caspase family p20" evidence="4">
    <location>
        <begin position="41"/>
        <end position="168"/>
    </location>
</feature>
<reference evidence="5" key="2">
    <citation type="submission" date="2018-11" db="EMBL/GenBank/DDBJ databases">
        <title>Trombidioid mite genomics.</title>
        <authorList>
            <person name="Dong X."/>
        </authorList>
    </citation>
    <scope>NUCLEOTIDE SEQUENCE</scope>
    <source>
        <strain evidence="5">UoL-WK</strain>
    </source>
</reference>
<dbReference type="SMART" id="SM00115">
    <property type="entry name" value="CASc"/>
    <property type="match status" value="1"/>
</dbReference>
<evidence type="ECO:0000259" key="4">
    <source>
        <dbReference type="PROSITE" id="PS50208"/>
    </source>
</evidence>
<dbReference type="Pfam" id="PF00656">
    <property type="entry name" value="Peptidase_C14"/>
    <property type="match status" value="1"/>
</dbReference>
<organism evidence="5 8">
    <name type="scientific">Dinothrombium tinctorium</name>
    <dbReference type="NCBI Taxonomy" id="1965070"/>
    <lineage>
        <taxon>Eukaryota</taxon>
        <taxon>Metazoa</taxon>
        <taxon>Ecdysozoa</taxon>
        <taxon>Arthropoda</taxon>
        <taxon>Chelicerata</taxon>
        <taxon>Arachnida</taxon>
        <taxon>Acari</taxon>
        <taxon>Acariformes</taxon>
        <taxon>Trombidiformes</taxon>
        <taxon>Prostigmata</taxon>
        <taxon>Anystina</taxon>
        <taxon>Parasitengona</taxon>
        <taxon>Trombidioidea</taxon>
        <taxon>Trombidiidae</taxon>
        <taxon>Dinothrombium</taxon>
    </lineage>
</organism>
<keyword evidence="8" id="KW-1185">Reference proteome</keyword>
<dbReference type="InterPro" id="IPR002138">
    <property type="entry name" value="Pept_C14_p10"/>
</dbReference>
<protein>
    <submittedName>
        <fullName evidence="5">Cell death protein 3-like protein</fullName>
    </submittedName>
</protein>
<dbReference type="AlphaFoldDB" id="A0A3S3Q725"/>
<dbReference type="GO" id="GO:0005737">
    <property type="term" value="C:cytoplasm"/>
    <property type="evidence" value="ECO:0007669"/>
    <property type="project" value="TreeGrafter"/>
</dbReference>
<dbReference type="PANTHER" id="PTHR10454">
    <property type="entry name" value="CASPASE"/>
    <property type="match status" value="1"/>
</dbReference>
<dbReference type="Gene3D" id="3.40.50.1460">
    <property type="match status" value="1"/>
</dbReference>
<name>A0A3S3Q725_9ACAR</name>
<dbReference type="EMBL" id="NCKU01004507">
    <property type="protein sequence ID" value="RWS05851.1"/>
    <property type="molecule type" value="Genomic_DNA"/>
</dbReference>
<dbReference type="EMBL" id="NCKU01005432">
    <property type="protein sequence ID" value="RWS04577.1"/>
    <property type="molecule type" value="Genomic_DNA"/>
</dbReference>
<gene>
    <name evidence="7" type="ORF">B4U79_16265</name>
    <name evidence="6" type="ORF">B4U79_16394</name>
    <name evidence="5" type="ORF">B4U79_16402</name>
</gene>
<evidence type="ECO:0000313" key="7">
    <source>
        <dbReference type="EMBL" id="RWS05851.1"/>
    </source>
</evidence>
<dbReference type="EMBL" id="NCKU01005393">
    <property type="protein sequence ID" value="RWS04631.1"/>
    <property type="molecule type" value="Genomic_DNA"/>
</dbReference>
<dbReference type="OrthoDB" id="6044770at2759"/>
<evidence type="ECO:0000259" key="3">
    <source>
        <dbReference type="PROSITE" id="PS50207"/>
    </source>
</evidence>
<dbReference type="InterPro" id="IPR015917">
    <property type="entry name" value="Pept_C14A"/>
</dbReference>
<reference evidence="5 8" key="1">
    <citation type="journal article" date="2018" name="Gigascience">
        <title>Genomes of trombidid mites reveal novel predicted allergens and laterally-transferred genes associated with secondary metabolism.</title>
        <authorList>
            <person name="Dong X."/>
            <person name="Chaisiri K."/>
            <person name="Xia D."/>
            <person name="Armstrong S.D."/>
            <person name="Fang Y."/>
            <person name="Donnelly M.J."/>
            <person name="Kadowaki T."/>
            <person name="McGarry J.W."/>
            <person name="Darby A.C."/>
            <person name="Makepeace B.L."/>
        </authorList>
    </citation>
    <scope>NUCLEOTIDE SEQUENCE [LARGE SCALE GENOMIC DNA]</scope>
    <source>
        <strain evidence="5">UoL-WK</strain>
    </source>
</reference>
<feature type="domain" description="Caspase family p10" evidence="3">
    <location>
        <begin position="218"/>
        <end position="268"/>
    </location>
</feature>
<dbReference type="GO" id="GO:0006915">
    <property type="term" value="P:apoptotic process"/>
    <property type="evidence" value="ECO:0007669"/>
    <property type="project" value="TreeGrafter"/>
</dbReference>
<sequence length="268" mass="30499">MNVTSPCESESTRTKIELKPSVNNAIKHHDESSVYKMSSKPRGYCLIIANVNFRMATQLPGNSQDANRIGDVFRSFDFIVRKYENRTAKEMRLIFKQYANDVQLKKHDAFVVFISTHGNHLNGKELFLGSDDDYIFKEDVLAYFNNKNCPYLIGKPKIFFIDACRGGEEDAGIPIVQQRNALPTIHIESIATRKVPDWSDMLIYSSSVVGNAKNFLYNVIANFHFLKGYVSWGTKSGSFFTNALTELLKKYGREYDLVTLLEKVCFAA</sequence>
<dbReference type="PROSITE" id="PS50208">
    <property type="entry name" value="CASPASE_P20"/>
    <property type="match status" value="1"/>
</dbReference>
<evidence type="ECO:0000256" key="1">
    <source>
        <dbReference type="ARBA" id="ARBA00010134"/>
    </source>
</evidence>
<dbReference type="InterPro" id="IPR011600">
    <property type="entry name" value="Pept_C14_caspase"/>
</dbReference>
<dbReference type="InterPro" id="IPR029030">
    <property type="entry name" value="Caspase-like_dom_sf"/>
</dbReference>
<evidence type="ECO:0000313" key="8">
    <source>
        <dbReference type="Proteomes" id="UP000285301"/>
    </source>
</evidence>
<comment type="similarity">
    <text evidence="1 2">Belongs to the peptidase C14A family.</text>
</comment>
<dbReference type="PANTHER" id="PTHR10454:SF210">
    <property type="entry name" value="CASPASE-2"/>
    <property type="match status" value="1"/>
</dbReference>
<dbReference type="PRINTS" id="PR00376">
    <property type="entry name" value="IL1BCENZYME"/>
</dbReference>
<dbReference type="GO" id="GO:0004197">
    <property type="term" value="F:cysteine-type endopeptidase activity"/>
    <property type="evidence" value="ECO:0007669"/>
    <property type="project" value="InterPro"/>
</dbReference>
<dbReference type="STRING" id="1965070.A0A3S3Q725"/>
<evidence type="ECO:0000313" key="6">
    <source>
        <dbReference type="EMBL" id="RWS04631.1"/>
    </source>
</evidence>
<accession>A0A3S3Q725</accession>
<dbReference type="InterPro" id="IPR002398">
    <property type="entry name" value="Pept_C14"/>
</dbReference>
<dbReference type="GO" id="GO:0043525">
    <property type="term" value="P:positive regulation of neuron apoptotic process"/>
    <property type="evidence" value="ECO:0007669"/>
    <property type="project" value="TreeGrafter"/>
</dbReference>
<comment type="caution">
    <text evidence="5">The sequence shown here is derived from an EMBL/GenBank/DDBJ whole genome shotgun (WGS) entry which is preliminary data.</text>
</comment>